<proteinExistence type="predicted"/>
<keyword evidence="2" id="KW-1185">Reference proteome</keyword>
<organism evidence="1 2">
    <name type="scientific">Champsocephalus esox</name>
    <name type="common">pike icefish</name>
    <dbReference type="NCBI Taxonomy" id="159716"/>
    <lineage>
        <taxon>Eukaryota</taxon>
        <taxon>Metazoa</taxon>
        <taxon>Chordata</taxon>
        <taxon>Craniata</taxon>
        <taxon>Vertebrata</taxon>
        <taxon>Euteleostomi</taxon>
        <taxon>Actinopterygii</taxon>
        <taxon>Neopterygii</taxon>
        <taxon>Teleostei</taxon>
        <taxon>Neoteleostei</taxon>
        <taxon>Acanthomorphata</taxon>
        <taxon>Eupercaria</taxon>
        <taxon>Perciformes</taxon>
        <taxon>Notothenioidei</taxon>
        <taxon>Channichthyidae</taxon>
        <taxon>Champsocephalus</taxon>
    </lineage>
</organism>
<evidence type="ECO:0000313" key="2">
    <source>
        <dbReference type="Proteomes" id="UP001335648"/>
    </source>
</evidence>
<gene>
    <name evidence="1" type="ORF">CesoFtcFv8_004240</name>
</gene>
<comment type="caution">
    <text evidence="1">The sequence shown here is derived from an EMBL/GenBank/DDBJ whole genome shotgun (WGS) entry which is preliminary data.</text>
</comment>
<sequence length="126" mass="14001">MEDYDVRSAASIMASVKEQEARFEQLTRALEEERRNVTLQLDRGALPPNTPTSQPLAWPQVGMQVNDANAPSRQTTDQHHHVSTSLPLILLPPSFIRACPLHRHVSSWSLLCISVGIQSSLCSMSL</sequence>
<dbReference type="EMBL" id="JAULUE010002048">
    <property type="protein sequence ID" value="KAK5910402.1"/>
    <property type="molecule type" value="Genomic_DNA"/>
</dbReference>
<dbReference type="AlphaFoldDB" id="A0AAN8HCP3"/>
<reference evidence="1 2" key="1">
    <citation type="journal article" date="2023" name="Mol. Biol. Evol.">
        <title>Genomics of Secondarily Temperate Adaptation in the Only Non-Antarctic Icefish.</title>
        <authorList>
            <person name="Rivera-Colon A.G."/>
            <person name="Rayamajhi N."/>
            <person name="Minhas B.F."/>
            <person name="Madrigal G."/>
            <person name="Bilyk K.T."/>
            <person name="Yoon V."/>
            <person name="Hune M."/>
            <person name="Gregory S."/>
            <person name="Cheng C.H.C."/>
            <person name="Catchen J.M."/>
        </authorList>
    </citation>
    <scope>NUCLEOTIDE SEQUENCE [LARGE SCALE GENOMIC DNA]</scope>
    <source>
        <strain evidence="1">JC2023a</strain>
    </source>
</reference>
<evidence type="ECO:0000313" key="1">
    <source>
        <dbReference type="EMBL" id="KAK5910402.1"/>
    </source>
</evidence>
<name>A0AAN8HCP3_9TELE</name>
<protein>
    <recommendedName>
        <fullName evidence="3">Armadillo repeat protein deleted in velo-cardio-facial syndrome</fullName>
    </recommendedName>
</protein>
<dbReference type="Proteomes" id="UP001335648">
    <property type="component" value="Unassembled WGS sequence"/>
</dbReference>
<evidence type="ECO:0008006" key="3">
    <source>
        <dbReference type="Google" id="ProtNLM"/>
    </source>
</evidence>
<accession>A0AAN8HCP3</accession>